<keyword evidence="2" id="KW-1185">Reference proteome</keyword>
<reference evidence="1 2" key="2">
    <citation type="journal article" date="2022" name="Mol. Biol. Evol.">
        <title>Comparative Genomics Reveals Insights into the Divergent Evolution of Astigmatic Mites and Household Pest Adaptations.</title>
        <authorList>
            <person name="Xiong Q."/>
            <person name="Wan A.T."/>
            <person name="Liu X."/>
            <person name="Fung C.S."/>
            <person name="Xiao X."/>
            <person name="Malainual N."/>
            <person name="Hou J."/>
            <person name="Wang L."/>
            <person name="Wang M."/>
            <person name="Yang K.Y."/>
            <person name="Cui Y."/>
            <person name="Leung E.L."/>
            <person name="Nong W."/>
            <person name="Shin S.K."/>
            <person name="Au S.W."/>
            <person name="Jeong K.Y."/>
            <person name="Chew F.T."/>
            <person name="Hui J.H."/>
            <person name="Leung T.F."/>
            <person name="Tungtrongchitr A."/>
            <person name="Zhong N."/>
            <person name="Liu Z."/>
            <person name="Tsui S.K."/>
        </authorList>
    </citation>
    <scope>NUCLEOTIDE SEQUENCE [LARGE SCALE GENOMIC DNA]</scope>
    <source>
        <strain evidence="1">Derp</strain>
    </source>
</reference>
<comment type="caution">
    <text evidence="1">The sequence shown here is derived from an EMBL/GenBank/DDBJ whole genome shotgun (WGS) entry which is preliminary data.</text>
</comment>
<evidence type="ECO:0000313" key="2">
    <source>
        <dbReference type="Proteomes" id="UP000887458"/>
    </source>
</evidence>
<proteinExistence type="predicted"/>
<organism evidence="1 2">
    <name type="scientific">Dermatophagoides pteronyssinus</name>
    <name type="common">European house dust mite</name>
    <dbReference type="NCBI Taxonomy" id="6956"/>
    <lineage>
        <taxon>Eukaryota</taxon>
        <taxon>Metazoa</taxon>
        <taxon>Ecdysozoa</taxon>
        <taxon>Arthropoda</taxon>
        <taxon>Chelicerata</taxon>
        <taxon>Arachnida</taxon>
        <taxon>Acari</taxon>
        <taxon>Acariformes</taxon>
        <taxon>Sarcoptiformes</taxon>
        <taxon>Astigmata</taxon>
        <taxon>Psoroptidia</taxon>
        <taxon>Analgoidea</taxon>
        <taxon>Pyroglyphidae</taxon>
        <taxon>Dermatophagoidinae</taxon>
        <taxon>Dermatophagoides</taxon>
    </lineage>
</organism>
<dbReference type="EMBL" id="NJHN03000032">
    <property type="protein sequence ID" value="KAH9423554.1"/>
    <property type="molecule type" value="Genomic_DNA"/>
</dbReference>
<protein>
    <submittedName>
        <fullName evidence="1">Uncharacterized protein</fullName>
    </submittedName>
</protein>
<gene>
    <name evidence="1" type="ORF">DERP_003835</name>
</gene>
<accession>A0ABQ8JLY9</accession>
<reference evidence="1 2" key="1">
    <citation type="journal article" date="2018" name="J. Allergy Clin. Immunol.">
        <title>High-quality assembly of Dermatophagoides pteronyssinus genome and transcriptome reveals a wide range of novel allergens.</title>
        <authorList>
            <person name="Liu X.Y."/>
            <person name="Yang K.Y."/>
            <person name="Wang M.Q."/>
            <person name="Kwok J.S."/>
            <person name="Zeng X."/>
            <person name="Yang Z."/>
            <person name="Xiao X.J."/>
            <person name="Lau C.P."/>
            <person name="Li Y."/>
            <person name="Huang Z.M."/>
            <person name="Ba J.G."/>
            <person name="Yim A.K."/>
            <person name="Ouyang C.Y."/>
            <person name="Ngai S.M."/>
            <person name="Chan T.F."/>
            <person name="Leung E.L."/>
            <person name="Liu L."/>
            <person name="Liu Z.G."/>
            <person name="Tsui S.K."/>
        </authorList>
    </citation>
    <scope>NUCLEOTIDE SEQUENCE [LARGE SCALE GENOMIC DNA]</scope>
    <source>
        <strain evidence="1">Derp</strain>
    </source>
</reference>
<sequence length="144" mass="16317">MQTCLRFESIRRTRSNLNSSNLLSSPESPSIGFRPNRFKRLGDCVKVVATVLLGRTFPWNDAVFDWCTIPLIVNADSVISASNEYSGVLVKMRFIIMMIWTKECSDGRIGRDFRTIILHMNTTTPCTSQADLFVTWLSVTVGLY</sequence>
<dbReference type="Proteomes" id="UP000887458">
    <property type="component" value="Unassembled WGS sequence"/>
</dbReference>
<evidence type="ECO:0000313" key="1">
    <source>
        <dbReference type="EMBL" id="KAH9423554.1"/>
    </source>
</evidence>
<name>A0ABQ8JLY9_DERPT</name>